<evidence type="ECO:0000313" key="3">
    <source>
        <dbReference type="Proteomes" id="UP000279259"/>
    </source>
</evidence>
<dbReference type="Gene3D" id="3.30.559.30">
    <property type="entry name" value="Nonribosomal peptide synthetase, condensation domain"/>
    <property type="match status" value="1"/>
</dbReference>
<dbReference type="OrthoDB" id="3355480at2759"/>
<name>A0A427Y769_9TREE</name>
<evidence type="ECO:0008006" key="4">
    <source>
        <dbReference type="Google" id="ProtNLM"/>
    </source>
</evidence>
<sequence length="319" mass="34987">MPNVGNGGKLARAVGKEEYLRSEARLMGDQVFAQNSTKRERRTIVPTFAYSAEETKKILANCKAKGVTIAHAMFALCNIAWSRRASSTVAPCMIYSALNLRPNMLPTSDTDASSSYFHLAVGYFNIVLPCLLPSTLATDDLFWYRARMTKAQTTKAVKTPFLISRSRETNNVRRGRAIKWAKVDDKAAAAAGKLPLAKTSENAFSVTQKLGPESSPAVSERDQEKPQEPAWKPAPQRALMGMSMLGNLDGMYSHKTFPTLQLQSLTTGSRQRSGGLLLFAYTFAGKLWMSLGYDVNGFAPGEIEGFWKEVGDLAGEVLL</sequence>
<feature type="region of interest" description="Disordered" evidence="1">
    <location>
        <begin position="207"/>
        <end position="233"/>
    </location>
</feature>
<organism evidence="2 3">
    <name type="scientific">Saitozyma podzolica</name>
    <dbReference type="NCBI Taxonomy" id="1890683"/>
    <lineage>
        <taxon>Eukaryota</taxon>
        <taxon>Fungi</taxon>
        <taxon>Dikarya</taxon>
        <taxon>Basidiomycota</taxon>
        <taxon>Agaricomycotina</taxon>
        <taxon>Tremellomycetes</taxon>
        <taxon>Tremellales</taxon>
        <taxon>Trimorphomycetaceae</taxon>
        <taxon>Saitozyma</taxon>
    </lineage>
</organism>
<reference evidence="2 3" key="1">
    <citation type="submission" date="2018-11" db="EMBL/GenBank/DDBJ databases">
        <title>Genome sequence of Saitozyma podzolica DSM 27192.</title>
        <authorList>
            <person name="Aliyu H."/>
            <person name="Gorte O."/>
            <person name="Ochsenreither K."/>
        </authorList>
    </citation>
    <scope>NUCLEOTIDE SEQUENCE [LARGE SCALE GENOMIC DNA]</scope>
    <source>
        <strain evidence="2 3">DSM 27192</strain>
    </source>
</reference>
<protein>
    <recommendedName>
        <fullName evidence="4">O-acyltransferase WSD1 C-terminal domain-containing protein</fullName>
    </recommendedName>
</protein>
<evidence type="ECO:0000313" key="2">
    <source>
        <dbReference type="EMBL" id="RSH86928.1"/>
    </source>
</evidence>
<comment type="caution">
    <text evidence="2">The sequence shown here is derived from an EMBL/GenBank/DDBJ whole genome shotgun (WGS) entry which is preliminary data.</text>
</comment>
<dbReference type="STRING" id="1890683.A0A427Y769"/>
<dbReference type="AlphaFoldDB" id="A0A427Y769"/>
<gene>
    <name evidence="2" type="ORF">EHS25_003415</name>
</gene>
<evidence type="ECO:0000256" key="1">
    <source>
        <dbReference type="SAM" id="MobiDB-lite"/>
    </source>
</evidence>
<keyword evidence="3" id="KW-1185">Reference proteome</keyword>
<dbReference type="EMBL" id="RSCD01000018">
    <property type="protein sequence ID" value="RSH86928.1"/>
    <property type="molecule type" value="Genomic_DNA"/>
</dbReference>
<accession>A0A427Y769</accession>
<proteinExistence type="predicted"/>
<dbReference type="Proteomes" id="UP000279259">
    <property type="component" value="Unassembled WGS sequence"/>
</dbReference>